<dbReference type="EMBL" id="BNJQ01000002">
    <property type="protein sequence ID" value="GHP01878.1"/>
    <property type="molecule type" value="Genomic_DNA"/>
</dbReference>
<feature type="domain" description="WW" evidence="2">
    <location>
        <begin position="521"/>
        <end position="555"/>
    </location>
</feature>
<sequence length="618" mass="68252">MPGGGGGGGGGGNHNNNDDGQSLQEQQAARLRYTLASLSRLEMARAEDLKLMTAETSGDPDVATQAIWECELREEWRVQREDAAIRHIEGGVDLMQLALKKEKNQEQAVAPPPPPTSEATTTSPNAKRRSTGLPYSARERRVAVPARLGVDRARALREMQEEQDMQRVRSTTARHTHSPTRVAQPSFAGASRVYVVKGQGQRPQQSTGGPRPTSAPAAAKPKQPSTTHDRLLRSTRRLRTALAAHTEDDGATAAVTALRNGVEAARAAFADAVIAARARAAACTPSEREKPTPDVRRAWQPATALHRNLGTTAASLERAGQLRMRRAAQLVQRAWRVKLRRIKAERRRLAIGRLKLSARARRVQRAWRRFMARRRARNGALARLLYQSSARRLQRWWRRLRRLCASRVAPASSMPSADNRRAAAAALRITAAARGWIDRRIARRMRLASEGMALRTRRLDFARKRAVALALAPLDARLLSDCHTAHAEMISLEQAANTVPGKVWSAFDKWEKAARKTASRQPLPRGWVPQVDPATARLFFLNTRTGAFSRLHPAEAAAQPALAAGREKARAEVVRQIAQIESRADEVSWFLSRSLEASALSRRAVRARVVSSMASLIQ</sequence>
<dbReference type="PROSITE" id="PS50020">
    <property type="entry name" value="WW_DOMAIN_2"/>
    <property type="match status" value="1"/>
</dbReference>
<dbReference type="PROSITE" id="PS50096">
    <property type="entry name" value="IQ"/>
    <property type="match status" value="1"/>
</dbReference>
<comment type="caution">
    <text evidence="3">The sequence shown here is derived from an EMBL/GenBank/DDBJ whole genome shotgun (WGS) entry which is preliminary data.</text>
</comment>
<name>A0A830H5K2_9CHLO</name>
<dbReference type="SMART" id="SM00015">
    <property type="entry name" value="IQ"/>
    <property type="match status" value="2"/>
</dbReference>
<dbReference type="SUPFAM" id="SSF51045">
    <property type="entry name" value="WW domain"/>
    <property type="match status" value="1"/>
</dbReference>
<evidence type="ECO:0000313" key="3">
    <source>
        <dbReference type="EMBL" id="GHP01878.1"/>
    </source>
</evidence>
<protein>
    <recommendedName>
        <fullName evidence="2">WW domain-containing protein</fullName>
    </recommendedName>
</protein>
<feature type="region of interest" description="Disordered" evidence="1">
    <location>
        <begin position="1"/>
        <end position="27"/>
    </location>
</feature>
<gene>
    <name evidence="3" type="ORF">PPROV_000063500</name>
</gene>
<feature type="compositionally biased region" description="Low complexity" evidence="1">
    <location>
        <begin position="212"/>
        <end position="226"/>
    </location>
</feature>
<dbReference type="InterPro" id="IPR000048">
    <property type="entry name" value="IQ_motif_EF-hand-BS"/>
</dbReference>
<feature type="region of interest" description="Disordered" evidence="1">
    <location>
        <begin position="158"/>
        <end position="233"/>
    </location>
</feature>
<reference evidence="3" key="1">
    <citation type="submission" date="2020-10" db="EMBL/GenBank/DDBJ databases">
        <title>Unveiling of a novel bifunctional photoreceptor, Dualchrome1, isolated from a cosmopolitan green alga.</title>
        <authorList>
            <person name="Suzuki S."/>
            <person name="Kawachi M."/>
        </authorList>
    </citation>
    <scope>NUCLEOTIDE SEQUENCE</scope>
    <source>
        <strain evidence="3">NIES 2893</strain>
    </source>
</reference>
<feature type="region of interest" description="Disordered" evidence="1">
    <location>
        <begin position="103"/>
        <end position="140"/>
    </location>
</feature>
<evidence type="ECO:0000256" key="1">
    <source>
        <dbReference type="SAM" id="MobiDB-lite"/>
    </source>
</evidence>
<dbReference type="AlphaFoldDB" id="A0A830H5K2"/>
<dbReference type="Proteomes" id="UP000660262">
    <property type="component" value="Unassembled WGS sequence"/>
</dbReference>
<feature type="compositionally biased region" description="Basic and acidic residues" evidence="1">
    <location>
        <begin position="158"/>
        <end position="167"/>
    </location>
</feature>
<keyword evidence="4" id="KW-1185">Reference proteome</keyword>
<proteinExistence type="predicted"/>
<evidence type="ECO:0000313" key="4">
    <source>
        <dbReference type="Proteomes" id="UP000660262"/>
    </source>
</evidence>
<organism evidence="3 4">
    <name type="scientific">Pycnococcus provasolii</name>
    <dbReference type="NCBI Taxonomy" id="41880"/>
    <lineage>
        <taxon>Eukaryota</taxon>
        <taxon>Viridiplantae</taxon>
        <taxon>Chlorophyta</taxon>
        <taxon>Pseudoscourfieldiophyceae</taxon>
        <taxon>Pseudoscourfieldiales</taxon>
        <taxon>Pycnococcaceae</taxon>
        <taxon>Pycnococcus</taxon>
    </lineage>
</organism>
<accession>A0A830H5K2</accession>
<dbReference type="InterPro" id="IPR001202">
    <property type="entry name" value="WW_dom"/>
</dbReference>
<evidence type="ECO:0000259" key="2">
    <source>
        <dbReference type="PROSITE" id="PS50020"/>
    </source>
</evidence>
<dbReference type="InterPro" id="IPR036020">
    <property type="entry name" value="WW_dom_sf"/>
</dbReference>
<feature type="compositionally biased region" description="Gly residues" evidence="1">
    <location>
        <begin position="1"/>
        <end position="13"/>
    </location>
</feature>